<gene>
    <name evidence="3 5" type="ORF">BDZ99DRAFT_456878</name>
</gene>
<organism evidence="3">
    <name type="scientific">Mytilinidion resinicola</name>
    <dbReference type="NCBI Taxonomy" id="574789"/>
    <lineage>
        <taxon>Eukaryota</taxon>
        <taxon>Fungi</taxon>
        <taxon>Dikarya</taxon>
        <taxon>Ascomycota</taxon>
        <taxon>Pezizomycotina</taxon>
        <taxon>Dothideomycetes</taxon>
        <taxon>Pleosporomycetidae</taxon>
        <taxon>Mytilinidiales</taxon>
        <taxon>Mytilinidiaceae</taxon>
        <taxon>Mytilinidion</taxon>
    </lineage>
</organism>
<dbReference type="SUPFAM" id="SSF52540">
    <property type="entry name" value="P-loop containing nucleoside triphosphate hydrolases"/>
    <property type="match status" value="1"/>
</dbReference>
<dbReference type="AlphaFoldDB" id="A0A6A6Z7K3"/>
<dbReference type="GO" id="GO:0005525">
    <property type="term" value="F:GTP binding"/>
    <property type="evidence" value="ECO:0007669"/>
    <property type="project" value="UniProtKB-KW"/>
</dbReference>
<protein>
    <recommendedName>
        <fullName evidence="6">Ras-domain-containing protein</fullName>
    </recommendedName>
</protein>
<sequence length="181" mass="20541">MRPRKQRIVAGEHCLIDIDKIQGGWASSEEALNDLFRATTTHSDVLMLVFDVGNRETLVKLVNNYPAIQRFLDSADRCRHVVIVGAKADIPVEEREISVEKGMQVAAKVGAMYRECSAKERIGVEELVDDVAKVVLAERERLRVLALKDGNEDLTDVSGKYGDRFWQRFQGWLKLESARRK</sequence>
<evidence type="ECO:0000313" key="3">
    <source>
        <dbReference type="EMBL" id="KAF2817082.1"/>
    </source>
</evidence>
<dbReference type="GeneID" id="54459447"/>
<proteinExistence type="predicted"/>
<keyword evidence="4" id="KW-1185">Reference proteome</keyword>
<dbReference type="SMART" id="SM00175">
    <property type="entry name" value="RAB"/>
    <property type="match status" value="1"/>
</dbReference>
<dbReference type="InterPro" id="IPR020849">
    <property type="entry name" value="Small_GTPase_Ras-type"/>
</dbReference>
<name>A0A6A6Z7K3_9PEZI</name>
<evidence type="ECO:0000256" key="2">
    <source>
        <dbReference type="ARBA" id="ARBA00023134"/>
    </source>
</evidence>
<dbReference type="PANTHER" id="PTHR24070">
    <property type="entry name" value="RAS, DI-RAS, AND RHEB FAMILY MEMBERS OF SMALL GTPASE SUPERFAMILY"/>
    <property type="match status" value="1"/>
</dbReference>
<reference evidence="5" key="3">
    <citation type="submission" date="2025-04" db="UniProtKB">
        <authorList>
            <consortium name="RefSeq"/>
        </authorList>
    </citation>
    <scope>IDENTIFICATION</scope>
    <source>
        <strain evidence="5">CBS 304.34</strain>
    </source>
</reference>
<keyword evidence="1" id="KW-0547">Nucleotide-binding</keyword>
<dbReference type="GO" id="GO:0003924">
    <property type="term" value="F:GTPase activity"/>
    <property type="evidence" value="ECO:0007669"/>
    <property type="project" value="InterPro"/>
</dbReference>
<dbReference type="SMART" id="SM00173">
    <property type="entry name" value="RAS"/>
    <property type="match status" value="1"/>
</dbReference>
<reference evidence="5" key="2">
    <citation type="submission" date="2020-04" db="EMBL/GenBank/DDBJ databases">
        <authorList>
            <consortium name="NCBI Genome Project"/>
        </authorList>
    </citation>
    <scope>NUCLEOTIDE SEQUENCE</scope>
    <source>
        <strain evidence="5">CBS 304.34</strain>
    </source>
</reference>
<evidence type="ECO:0000313" key="4">
    <source>
        <dbReference type="Proteomes" id="UP000504636"/>
    </source>
</evidence>
<dbReference type="InterPro" id="IPR001806">
    <property type="entry name" value="Small_GTPase"/>
</dbReference>
<evidence type="ECO:0000256" key="1">
    <source>
        <dbReference type="ARBA" id="ARBA00022741"/>
    </source>
</evidence>
<dbReference type="Proteomes" id="UP000504636">
    <property type="component" value="Unplaced"/>
</dbReference>
<keyword evidence="2" id="KW-0342">GTP-binding</keyword>
<evidence type="ECO:0000313" key="5">
    <source>
        <dbReference type="RefSeq" id="XP_033584046.1"/>
    </source>
</evidence>
<dbReference type="Gene3D" id="3.40.50.300">
    <property type="entry name" value="P-loop containing nucleotide triphosphate hydrolases"/>
    <property type="match status" value="1"/>
</dbReference>
<dbReference type="Pfam" id="PF00071">
    <property type="entry name" value="Ras"/>
    <property type="match status" value="1"/>
</dbReference>
<dbReference type="OrthoDB" id="265044at2759"/>
<dbReference type="InterPro" id="IPR027417">
    <property type="entry name" value="P-loop_NTPase"/>
</dbReference>
<evidence type="ECO:0008006" key="6">
    <source>
        <dbReference type="Google" id="ProtNLM"/>
    </source>
</evidence>
<dbReference type="SMART" id="SM00174">
    <property type="entry name" value="RHO"/>
    <property type="match status" value="1"/>
</dbReference>
<dbReference type="PROSITE" id="PS51421">
    <property type="entry name" value="RAS"/>
    <property type="match status" value="1"/>
</dbReference>
<accession>A0A6A6Z7K3</accession>
<dbReference type="EMBL" id="MU003692">
    <property type="protein sequence ID" value="KAF2817082.1"/>
    <property type="molecule type" value="Genomic_DNA"/>
</dbReference>
<reference evidence="3 5" key="1">
    <citation type="journal article" date="2020" name="Stud. Mycol.">
        <title>101 Dothideomycetes genomes: a test case for predicting lifestyles and emergence of pathogens.</title>
        <authorList>
            <person name="Haridas S."/>
            <person name="Albert R."/>
            <person name="Binder M."/>
            <person name="Bloem J."/>
            <person name="Labutti K."/>
            <person name="Salamov A."/>
            <person name="Andreopoulos B."/>
            <person name="Baker S."/>
            <person name="Barry K."/>
            <person name="Bills G."/>
            <person name="Bluhm B."/>
            <person name="Cannon C."/>
            <person name="Castanera R."/>
            <person name="Culley D."/>
            <person name="Daum C."/>
            <person name="Ezra D."/>
            <person name="Gonzalez J."/>
            <person name="Henrissat B."/>
            <person name="Kuo A."/>
            <person name="Liang C."/>
            <person name="Lipzen A."/>
            <person name="Lutzoni F."/>
            <person name="Magnuson J."/>
            <person name="Mondo S."/>
            <person name="Nolan M."/>
            <person name="Ohm R."/>
            <person name="Pangilinan J."/>
            <person name="Park H.-J."/>
            <person name="Ramirez L."/>
            <person name="Alfaro M."/>
            <person name="Sun H."/>
            <person name="Tritt A."/>
            <person name="Yoshinaga Y."/>
            <person name="Zwiers L.-H."/>
            <person name="Turgeon B."/>
            <person name="Goodwin S."/>
            <person name="Spatafora J."/>
            <person name="Crous P."/>
            <person name="Grigoriev I."/>
        </authorList>
    </citation>
    <scope>NUCLEOTIDE SEQUENCE</scope>
    <source>
        <strain evidence="3 5">CBS 304.34</strain>
    </source>
</reference>
<dbReference type="GO" id="GO:0016020">
    <property type="term" value="C:membrane"/>
    <property type="evidence" value="ECO:0007669"/>
    <property type="project" value="InterPro"/>
</dbReference>
<dbReference type="PROSITE" id="PS51419">
    <property type="entry name" value="RAB"/>
    <property type="match status" value="1"/>
</dbReference>
<dbReference type="RefSeq" id="XP_033584046.1">
    <property type="nucleotide sequence ID" value="XM_033718554.1"/>
</dbReference>
<dbReference type="GO" id="GO:0007165">
    <property type="term" value="P:signal transduction"/>
    <property type="evidence" value="ECO:0007669"/>
    <property type="project" value="InterPro"/>
</dbReference>